<dbReference type="GO" id="GO:0046872">
    <property type="term" value="F:metal ion binding"/>
    <property type="evidence" value="ECO:0007669"/>
    <property type="project" value="UniProtKB-KW"/>
</dbReference>
<evidence type="ECO:0000256" key="3">
    <source>
        <dbReference type="ARBA" id="ARBA00022801"/>
    </source>
</evidence>
<dbReference type="InterPro" id="IPR022616">
    <property type="entry name" value="Glyco_hydro_4_C"/>
</dbReference>
<evidence type="ECO:0000256" key="7">
    <source>
        <dbReference type="PIRSR" id="PIRSR601088-2"/>
    </source>
</evidence>
<keyword evidence="8" id="KW-0170">Cobalt</keyword>
<comment type="cofactor">
    <cofactor evidence="10">
        <name>NAD(+)</name>
        <dbReference type="ChEBI" id="CHEBI:57540"/>
    </cofactor>
    <text evidence="10">Binds 1 NAD(+) per subunit.</text>
</comment>
<feature type="site" description="Increases basicity of active site Tyr" evidence="9">
    <location>
        <position position="108"/>
    </location>
</feature>
<comment type="caution">
    <text evidence="12">The sequence shown here is derived from an EMBL/GenBank/DDBJ whole genome shotgun (WGS) entry which is preliminary data.</text>
</comment>
<name>A0A919RQF4_9ACTN</name>
<dbReference type="PANTHER" id="PTHR32092">
    <property type="entry name" value="6-PHOSPHO-BETA-GLUCOSIDASE-RELATED"/>
    <property type="match status" value="1"/>
</dbReference>
<dbReference type="PRINTS" id="PR00732">
    <property type="entry name" value="GLHYDRLASE4"/>
</dbReference>
<dbReference type="Gene3D" id="3.40.50.720">
    <property type="entry name" value="NAD(P)-binding Rossmann-like Domain"/>
    <property type="match status" value="1"/>
</dbReference>
<keyword evidence="8" id="KW-0533">Nickel</keyword>
<gene>
    <name evidence="12" type="ORF">Ssi02_76080</name>
</gene>
<dbReference type="InterPro" id="IPR015955">
    <property type="entry name" value="Lactate_DH/Glyco_Ohase_4_C"/>
</dbReference>
<dbReference type="RefSeq" id="WP_204033072.1">
    <property type="nucleotide sequence ID" value="NZ_BOOW01000058.1"/>
</dbReference>
<keyword evidence="8" id="KW-0408">Iron</keyword>
<dbReference type="Pfam" id="PF02056">
    <property type="entry name" value="Glyco_hydro_4"/>
    <property type="match status" value="1"/>
</dbReference>
<evidence type="ECO:0000256" key="2">
    <source>
        <dbReference type="ARBA" id="ARBA00022723"/>
    </source>
</evidence>
<dbReference type="InterPro" id="IPR036291">
    <property type="entry name" value="NAD(P)-bd_dom_sf"/>
</dbReference>
<keyword evidence="4 10" id="KW-0520">NAD</keyword>
<sequence>MTVKIAVVGGGSTYTPELVEGFATRHDRLPVGELVLLDTDRERLDVVGGLAGRMLDRLGWPGRLTLTTDTDAALDGADYILVQLRVGGQAARNLDETIPPKWGTIGQETTGAGGLAKALRTVPVVLDLAERAARRANTDHWIIDFTNPVGIVTQALLDAGHRAIGLCNVAIGFQRQFADFFGVAPERVELEHVGLNHLTWERAVRIDGVDRLPELLAAQAEMLASSVDMPAELIHSVGAIPSYYLRYYYMFPTVLAEQHSGGATRAEEVTDIERRLLEMYRDPALAHKPELLTKRGGAYYSEAAAQLVASLHADTGDIQVVNVRNDGALPDLPANAVVEVPARITRAGASPLPLSPLAPGPRGIVQKAKAYEDLAVQAALTGNRADALTALLANPLVPGWDTAVPLLDEMLAANLPYLPPFATHA</sequence>
<accession>A0A919RQF4</accession>
<dbReference type="Pfam" id="PF11975">
    <property type="entry name" value="Glyco_hydro_4C"/>
    <property type="match status" value="1"/>
</dbReference>
<evidence type="ECO:0000256" key="5">
    <source>
        <dbReference type="ARBA" id="ARBA00023211"/>
    </source>
</evidence>
<keyword evidence="13" id="KW-1185">Reference proteome</keyword>
<feature type="binding site" evidence="8">
    <location>
        <position position="167"/>
    </location>
    <ligand>
        <name>Mn(2+)</name>
        <dbReference type="ChEBI" id="CHEBI:29035"/>
    </ligand>
</feature>
<evidence type="ECO:0000256" key="6">
    <source>
        <dbReference type="ARBA" id="ARBA00023295"/>
    </source>
</evidence>
<feature type="binding site" evidence="8">
    <location>
        <position position="197"/>
    </location>
    <ligand>
        <name>Mn(2+)</name>
        <dbReference type="ChEBI" id="CHEBI:29035"/>
    </ligand>
</feature>
<feature type="domain" description="Glycosyl hydrolase family 4 C-terminal" evidence="11">
    <location>
        <begin position="193"/>
        <end position="397"/>
    </location>
</feature>
<evidence type="ECO:0000256" key="1">
    <source>
        <dbReference type="ARBA" id="ARBA00010141"/>
    </source>
</evidence>
<dbReference type="InterPro" id="IPR001088">
    <property type="entry name" value="Glyco_hydro_4"/>
</dbReference>
<dbReference type="AlphaFoldDB" id="A0A919RQF4"/>
<reference evidence="12" key="1">
    <citation type="submission" date="2021-01" db="EMBL/GenBank/DDBJ databases">
        <title>Whole genome shotgun sequence of Sinosporangium siamense NBRC 109515.</title>
        <authorList>
            <person name="Komaki H."/>
            <person name="Tamura T."/>
        </authorList>
    </citation>
    <scope>NUCLEOTIDE SEQUENCE</scope>
    <source>
        <strain evidence="12">NBRC 109515</strain>
    </source>
</reference>
<organism evidence="12 13">
    <name type="scientific">Sinosporangium siamense</name>
    <dbReference type="NCBI Taxonomy" id="1367973"/>
    <lineage>
        <taxon>Bacteria</taxon>
        <taxon>Bacillati</taxon>
        <taxon>Actinomycetota</taxon>
        <taxon>Actinomycetes</taxon>
        <taxon>Streptosporangiales</taxon>
        <taxon>Streptosporangiaceae</taxon>
        <taxon>Sinosporangium</taxon>
    </lineage>
</organism>
<protein>
    <submittedName>
        <fullName evidence="12">6-phospho-beta-glucosidase</fullName>
    </submittedName>
</protein>
<dbReference type="GO" id="GO:0005975">
    <property type="term" value="P:carbohydrate metabolic process"/>
    <property type="evidence" value="ECO:0007669"/>
    <property type="project" value="InterPro"/>
</dbReference>
<dbReference type="CDD" id="cd05296">
    <property type="entry name" value="GH4_P_beta_glucosidase"/>
    <property type="match status" value="1"/>
</dbReference>
<dbReference type="SUPFAM" id="SSF51735">
    <property type="entry name" value="NAD(P)-binding Rossmann-fold domains"/>
    <property type="match status" value="1"/>
</dbReference>
<evidence type="ECO:0000313" key="13">
    <source>
        <dbReference type="Proteomes" id="UP000606172"/>
    </source>
</evidence>
<feature type="binding site" evidence="7">
    <location>
        <position position="147"/>
    </location>
    <ligand>
        <name>substrate</name>
    </ligand>
</feature>
<dbReference type="GO" id="GO:0016616">
    <property type="term" value="F:oxidoreductase activity, acting on the CH-OH group of donors, NAD or NADP as acceptor"/>
    <property type="evidence" value="ECO:0007669"/>
    <property type="project" value="InterPro"/>
</dbReference>
<evidence type="ECO:0000313" key="12">
    <source>
        <dbReference type="EMBL" id="GII97377.1"/>
    </source>
</evidence>
<evidence type="ECO:0000256" key="4">
    <source>
        <dbReference type="ARBA" id="ARBA00023027"/>
    </source>
</evidence>
<evidence type="ECO:0000256" key="9">
    <source>
        <dbReference type="PIRSR" id="PIRSR601088-4"/>
    </source>
</evidence>
<keyword evidence="3 10" id="KW-0378">Hydrolase</keyword>
<feature type="binding site" evidence="7">
    <location>
        <position position="92"/>
    </location>
    <ligand>
        <name>substrate</name>
    </ligand>
</feature>
<keyword evidence="5 8" id="KW-0464">Manganese</keyword>
<keyword evidence="2 8" id="KW-0479">Metal-binding</keyword>
<dbReference type="EMBL" id="BOOW01000058">
    <property type="protein sequence ID" value="GII97377.1"/>
    <property type="molecule type" value="Genomic_DNA"/>
</dbReference>
<proteinExistence type="inferred from homology"/>
<dbReference type="SUPFAM" id="SSF56327">
    <property type="entry name" value="LDH C-terminal domain-like"/>
    <property type="match status" value="1"/>
</dbReference>
<dbReference type="PANTHER" id="PTHR32092:SF5">
    <property type="entry name" value="6-PHOSPHO-BETA-GLUCOSIDASE"/>
    <property type="match status" value="1"/>
</dbReference>
<evidence type="ECO:0000259" key="11">
    <source>
        <dbReference type="Pfam" id="PF11975"/>
    </source>
</evidence>
<dbReference type="Proteomes" id="UP000606172">
    <property type="component" value="Unassembled WGS sequence"/>
</dbReference>
<dbReference type="Gene3D" id="3.90.110.10">
    <property type="entry name" value="Lactate dehydrogenase/glycoside hydrolase, family 4, C-terminal"/>
    <property type="match status" value="1"/>
</dbReference>
<comment type="similarity">
    <text evidence="1 10">Belongs to the glycosyl hydrolase 4 family.</text>
</comment>
<evidence type="ECO:0000256" key="10">
    <source>
        <dbReference type="RuleBase" id="RU361152"/>
    </source>
</evidence>
<keyword evidence="6 10" id="KW-0326">Glycosidase</keyword>
<evidence type="ECO:0000256" key="8">
    <source>
        <dbReference type="PIRSR" id="PIRSR601088-3"/>
    </source>
</evidence>
<dbReference type="GO" id="GO:0004553">
    <property type="term" value="F:hydrolase activity, hydrolyzing O-glycosyl compounds"/>
    <property type="evidence" value="ECO:0007669"/>
    <property type="project" value="InterPro"/>
</dbReference>